<evidence type="ECO:0000256" key="12">
    <source>
        <dbReference type="RuleBase" id="RU363101"/>
    </source>
</evidence>
<reference evidence="14" key="1">
    <citation type="journal article" date="2019" name="Int. J. Syst. Evol. Microbiol.">
        <title>The Global Catalogue of Microorganisms (GCM) 10K type strain sequencing project: providing services to taxonomists for standard genome sequencing and annotation.</title>
        <authorList>
            <consortium name="The Broad Institute Genomics Platform"/>
            <consortium name="The Broad Institute Genome Sequencing Center for Infectious Disease"/>
            <person name="Wu L."/>
            <person name="Ma J."/>
        </authorList>
    </citation>
    <scope>NUCLEOTIDE SEQUENCE [LARGE SCALE GENOMIC DNA]</scope>
    <source>
        <strain evidence="14">KCTC 52141</strain>
    </source>
</reference>
<evidence type="ECO:0000256" key="11">
    <source>
        <dbReference type="ARBA" id="ARBA00023136"/>
    </source>
</evidence>
<evidence type="ECO:0000256" key="4">
    <source>
        <dbReference type="ARBA" id="ARBA00016461"/>
    </source>
</evidence>
<keyword evidence="6 12" id="KW-1003">Cell membrane</keyword>
<evidence type="ECO:0000313" key="13">
    <source>
        <dbReference type="EMBL" id="MFC3154925.1"/>
    </source>
</evidence>
<protein>
    <recommendedName>
        <fullName evidence="4 12">Heme exporter protein D</fullName>
    </recommendedName>
</protein>
<comment type="subcellular location">
    <subcellularLocation>
        <location evidence="2 12">Cell inner membrane</location>
        <topology evidence="2 12">Single-pass membrane protein</topology>
    </subcellularLocation>
</comment>
<dbReference type="PANTHER" id="PTHR37531">
    <property type="entry name" value="HEME EXPORTER PROTEIN D"/>
    <property type="match status" value="1"/>
</dbReference>
<comment type="function">
    <text evidence="1 12">Required for the export of heme to the periplasm for the biogenesis of c-type cytochromes.</text>
</comment>
<keyword evidence="7 12" id="KW-0997">Cell inner membrane</keyword>
<keyword evidence="9 12" id="KW-0201">Cytochrome c-type biogenesis</keyword>
<comment type="similarity">
    <text evidence="3 12">Belongs to the CcmD/CycX/HelD family.</text>
</comment>
<dbReference type="PANTHER" id="PTHR37531:SF1">
    <property type="entry name" value="HEME EXPORTER PROTEIN D"/>
    <property type="match status" value="1"/>
</dbReference>
<evidence type="ECO:0000256" key="7">
    <source>
        <dbReference type="ARBA" id="ARBA00022519"/>
    </source>
</evidence>
<evidence type="ECO:0000256" key="3">
    <source>
        <dbReference type="ARBA" id="ARBA00008741"/>
    </source>
</evidence>
<keyword evidence="14" id="KW-1185">Reference proteome</keyword>
<keyword evidence="10 12" id="KW-1133">Transmembrane helix</keyword>
<accession>A0ABV7HS54</accession>
<evidence type="ECO:0000256" key="5">
    <source>
        <dbReference type="ARBA" id="ARBA00022448"/>
    </source>
</evidence>
<evidence type="ECO:0000313" key="14">
    <source>
        <dbReference type="Proteomes" id="UP001595548"/>
    </source>
</evidence>
<dbReference type="InterPro" id="IPR007078">
    <property type="entry name" value="Haem_export_protD_CcmD"/>
</dbReference>
<evidence type="ECO:0000256" key="2">
    <source>
        <dbReference type="ARBA" id="ARBA00004377"/>
    </source>
</evidence>
<gene>
    <name evidence="13" type="primary">ccmD</name>
    <name evidence="13" type="ORF">ACFOEB_06890</name>
</gene>
<evidence type="ECO:0000256" key="8">
    <source>
        <dbReference type="ARBA" id="ARBA00022692"/>
    </source>
</evidence>
<dbReference type="NCBIfam" id="TIGR03141">
    <property type="entry name" value="cytochro_ccmD"/>
    <property type="match status" value="1"/>
</dbReference>
<dbReference type="EMBL" id="JBHRTL010000006">
    <property type="protein sequence ID" value="MFC3154925.1"/>
    <property type="molecule type" value="Genomic_DNA"/>
</dbReference>
<keyword evidence="11 12" id="KW-0472">Membrane</keyword>
<evidence type="ECO:0000256" key="6">
    <source>
        <dbReference type="ARBA" id="ARBA00022475"/>
    </source>
</evidence>
<proteinExistence type="inferred from homology"/>
<dbReference type="RefSeq" id="WP_382415402.1">
    <property type="nucleotide sequence ID" value="NZ_AP031500.1"/>
</dbReference>
<evidence type="ECO:0000256" key="9">
    <source>
        <dbReference type="ARBA" id="ARBA00022748"/>
    </source>
</evidence>
<dbReference type="Pfam" id="PF04995">
    <property type="entry name" value="CcmD"/>
    <property type="match status" value="1"/>
</dbReference>
<evidence type="ECO:0000256" key="1">
    <source>
        <dbReference type="ARBA" id="ARBA00002442"/>
    </source>
</evidence>
<organism evidence="13 14">
    <name type="scientific">Gilvimarinus japonicus</name>
    <dbReference type="NCBI Taxonomy" id="1796469"/>
    <lineage>
        <taxon>Bacteria</taxon>
        <taxon>Pseudomonadati</taxon>
        <taxon>Pseudomonadota</taxon>
        <taxon>Gammaproteobacteria</taxon>
        <taxon>Cellvibrionales</taxon>
        <taxon>Cellvibrionaceae</taxon>
        <taxon>Gilvimarinus</taxon>
    </lineage>
</organism>
<keyword evidence="5 12" id="KW-0813">Transport</keyword>
<dbReference type="InterPro" id="IPR052075">
    <property type="entry name" value="Heme_exporter_D"/>
</dbReference>
<name>A0ABV7HS54_9GAMM</name>
<keyword evidence="8 12" id="KW-0812">Transmembrane</keyword>
<feature type="transmembrane region" description="Helical" evidence="12">
    <location>
        <begin position="20"/>
        <end position="42"/>
    </location>
</feature>
<dbReference type="Proteomes" id="UP001595548">
    <property type="component" value="Unassembled WGS sequence"/>
</dbReference>
<evidence type="ECO:0000256" key="10">
    <source>
        <dbReference type="ARBA" id="ARBA00022989"/>
    </source>
</evidence>
<sequence>MIEFRFSSLTDFLQMGGHGIYVWSCAAIALVILTVLLVYPIITARSQLVRIQRQQAMQKMQQERHQHARSSGP</sequence>
<comment type="caution">
    <text evidence="13">The sequence shown here is derived from an EMBL/GenBank/DDBJ whole genome shotgun (WGS) entry which is preliminary data.</text>
</comment>